<evidence type="ECO:0000313" key="2">
    <source>
        <dbReference type="Proteomes" id="UP000000377"/>
    </source>
</evidence>
<accession>D7C0C5</accession>
<dbReference type="Proteomes" id="UP000000377">
    <property type="component" value="Chromosome"/>
</dbReference>
<dbReference type="EMBL" id="CP002047">
    <property type="protein sequence ID" value="ADI03616.1"/>
    <property type="molecule type" value="Genomic_DNA"/>
</dbReference>
<name>D7C0C5_STRBB</name>
<proteinExistence type="predicted"/>
<dbReference type="KEGG" id="sbh:SBI_00495"/>
<evidence type="ECO:0000313" key="1">
    <source>
        <dbReference type="EMBL" id="ADI03616.1"/>
    </source>
</evidence>
<gene>
    <name evidence="1" type="ordered locus">SBI_00495</name>
</gene>
<protein>
    <submittedName>
        <fullName evidence="1">Uncharacterized protein</fullName>
    </submittedName>
</protein>
<sequence length="46" mass="4690">MPGSTGACSVQVPSDSAGIRRRMAAIMSAQVRSSSFGAGSVMMCPR</sequence>
<keyword evidence="2" id="KW-1185">Reference proteome</keyword>
<dbReference type="HOGENOM" id="CLU_3189348_0_0_11"/>
<dbReference type="AlphaFoldDB" id="D7C0C5"/>
<reference evidence="1 2" key="1">
    <citation type="journal article" date="2010" name="J. Bacteriol.">
        <title>Genome sequence of the milbemycin-producing bacterium Streptomyces bingchenggensis.</title>
        <authorList>
            <person name="Wang X.J."/>
            <person name="Yan Y.J."/>
            <person name="Zhang B."/>
            <person name="An J."/>
            <person name="Wang J.J."/>
            <person name="Tian J."/>
            <person name="Jiang L."/>
            <person name="Chen Y.H."/>
            <person name="Huang S.X."/>
            <person name="Yin M."/>
            <person name="Zhang J."/>
            <person name="Gao A.L."/>
            <person name="Liu C.X."/>
            <person name="Zhu Z.X."/>
            <person name="Xiang W.S."/>
        </authorList>
    </citation>
    <scope>NUCLEOTIDE SEQUENCE [LARGE SCALE GENOMIC DNA]</scope>
    <source>
        <strain evidence="1 2">BCW-1</strain>
    </source>
</reference>
<organism evidence="1 2">
    <name type="scientific">Streptomyces bingchenggensis (strain BCW-1)</name>
    <dbReference type="NCBI Taxonomy" id="749414"/>
    <lineage>
        <taxon>Bacteria</taxon>
        <taxon>Bacillati</taxon>
        <taxon>Actinomycetota</taxon>
        <taxon>Actinomycetes</taxon>
        <taxon>Kitasatosporales</taxon>
        <taxon>Streptomycetaceae</taxon>
        <taxon>Streptomyces</taxon>
    </lineage>
</organism>
<dbReference type="STRING" id="749414.SBI_00495"/>